<evidence type="ECO:0000256" key="2">
    <source>
        <dbReference type="ARBA" id="ARBA00022741"/>
    </source>
</evidence>
<dbReference type="RefSeq" id="XP_018269449.1">
    <property type="nucleotide sequence ID" value="XM_018417695.1"/>
</dbReference>
<dbReference type="GeneID" id="28978143"/>
<feature type="compositionally biased region" description="Low complexity" evidence="7">
    <location>
        <begin position="891"/>
        <end position="904"/>
    </location>
</feature>
<feature type="coiled-coil region" evidence="6">
    <location>
        <begin position="1520"/>
        <end position="1599"/>
    </location>
</feature>
<dbReference type="GO" id="GO:0016604">
    <property type="term" value="C:nuclear body"/>
    <property type="evidence" value="ECO:0007669"/>
    <property type="project" value="TreeGrafter"/>
</dbReference>
<dbReference type="InterPro" id="IPR047187">
    <property type="entry name" value="SF1_C_Upf1"/>
</dbReference>
<evidence type="ECO:0000256" key="3">
    <source>
        <dbReference type="ARBA" id="ARBA00022801"/>
    </source>
</evidence>
<evidence type="ECO:0000256" key="4">
    <source>
        <dbReference type="ARBA" id="ARBA00022806"/>
    </source>
</evidence>
<name>A0A0P9EIW2_RHOGW</name>
<dbReference type="PANTHER" id="PTHR10887:SF495">
    <property type="entry name" value="HELICASE SENATAXIN ISOFORM X1-RELATED"/>
    <property type="match status" value="1"/>
</dbReference>
<keyword evidence="3" id="KW-0378">Hydrolase</keyword>
<keyword evidence="13" id="KW-1185">Reference proteome</keyword>
<feature type="compositionally biased region" description="Low complexity" evidence="7">
    <location>
        <begin position="60"/>
        <end position="71"/>
    </location>
</feature>
<evidence type="ECO:0000259" key="11">
    <source>
        <dbReference type="Pfam" id="PF23576"/>
    </source>
</evidence>
<dbReference type="GO" id="GO:0016787">
    <property type="term" value="F:hydrolase activity"/>
    <property type="evidence" value="ECO:0007669"/>
    <property type="project" value="UniProtKB-KW"/>
</dbReference>
<keyword evidence="2" id="KW-0547">Nucleotide-binding</keyword>
<dbReference type="Pfam" id="PF12726">
    <property type="entry name" value="SEN1_N"/>
    <property type="match status" value="1"/>
</dbReference>
<organism evidence="12 13">
    <name type="scientific">Rhodotorula graminis (strain WP1)</name>
    <dbReference type="NCBI Taxonomy" id="578459"/>
    <lineage>
        <taxon>Eukaryota</taxon>
        <taxon>Fungi</taxon>
        <taxon>Dikarya</taxon>
        <taxon>Basidiomycota</taxon>
        <taxon>Pucciniomycotina</taxon>
        <taxon>Microbotryomycetes</taxon>
        <taxon>Sporidiobolales</taxon>
        <taxon>Sporidiobolaceae</taxon>
        <taxon>Rhodotorula</taxon>
    </lineage>
</organism>
<dbReference type="GO" id="GO:0001147">
    <property type="term" value="F:transcription termination site sequence-specific DNA binding"/>
    <property type="evidence" value="ECO:0007669"/>
    <property type="project" value="TreeGrafter"/>
</dbReference>
<dbReference type="EMBL" id="KQ474083">
    <property type="protein sequence ID" value="KPV73400.1"/>
    <property type="molecule type" value="Genomic_DNA"/>
</dbReference>
<keyword evidence="4" id="KW-0347">Helicase</keyword>
<evidence type="ECO:0000256" key="1">
    <source>
        <dbReference type="ARBA" id="ARBA00007913"/>
    </source>
</evidence>
<dbReference type="STRING" id="578459.A0A0P9EIW2"/>
<evidence type="ECO:0000259" key="9">
    <source>
        <dbReference type="Pfam" id="PF13086"/>
    </source>
</evidence>
<feature type="compositionally biased region" description="Pro residues" evidence="7">
    <location>
        <begin position="11"/>
        <end position="21"/>
    </location>
</feature>
<feature type="region of interest" description="Disordered" evidence="7">
    <location>
        <begin position="1035"/>
        <end position="1124"/>
    </location>
</feature>
<dbReference type="InterPro" id="IPR024481">
    <property type="entry name" value="Helicase_Sen1_N"/>
</dbReference>
<feature type="compositionally biased region" description="Low complexity" evidence="7">
    <location>
        <begin position="2002"/>
        <end position="2026"/>
    </location>
</feature>
<keyword evidence="6" id="KW-0175">Coiled coil</keyword>
<evidence type="ECO:0000259" key="8">
    <source>
        <dbReference type="Pfam" id="PF12726"/>
    </source>
</evidence>
<dbReference type="CDD" id="cd18808">
    <property type="entry name" value="SF1_C_Upf1"/>
    <property type="match status" value="1"/>
</dbReference>
<sequence length="2055" mass="224701">MAAPPSASSSRPPPASSFVPPPRLVNDLAALRDPARVSDELWQDVTEESVLWLLSLAPSASSSSTTAPPSAKGKERARIDDDGVALDEALVHWYCGARGAGGCWEPATLCVRLLGMKRLNQVADWRDQFERLMQTCPACVEAYQRSKREFRGNYLRHYKPEKSIETFSKGVEAIELSSVLTSFAAAGFDTPPTSPSDSPWRPARSASLAHVPLAIVQNVLVNSSIFENDDVLEMLLSGLPLPQPLPLPRTPSAGLLALRLHHSRLLREFSDLHLSRCTKQPASLEYQRRALGPVLDSHLGVLASRDRGEVGAPTGIRMLYTDQRRDFMDGVAACLRVLSGEAIRDHLVRRATSLAASLDVVHLVCAHLSDAGDHLESVLASFKVLLERLGAHFWSVGDDKYEEVVLHAILDNPELHDAFESDPHLLASGSSGPLDSPWLDWLAPFLLSVAHSPALFTNSLALIASTFLDRLQQSRFEAVARTRALQVALALLTDVFLAPSAAPTPTSSAADLVAAAPRYPHAAAAAKVLDLHAATVASFAFSATFLGPEWAAASEAARTFVAGLARRDGKAIARAVYQLATFAQQHTERERRERKRLQRIAAGDEAAKKERELPPVRPPRVVAYAKALWDQAYATVREGDTRGTAILVQGVAATAQFEKLTSRSWYVKDLVRPQMKAVNDALAAVRDPIVDLVMQLADEPPPVLLEFLDRPNIVQHMISLLLSPVEAVHNTAQGLVKQAFDATTRRDVFHHLMAKWPEATLKGLAGALQLFQTSAKNLPEACGIAKRLVRCLSDALDVLCDKTDGLLRDPDFVRRGRDFRLQTKLVALWKLMGEALALLFRRTPDWAVFFQNDEMTEWMRDAILFGADMLDQFRVLETVISGQSLDRFATSSSNGAGAGADPGSPTKGSSTKESHMAESMISALADPLEDLIAWLRLNDEDLLTHAFNLVLRMVARFTRSRIALRDTIAAKLRRIADKPAAGTAQDSEKRSTILREGELLQLREAIEDNEDAARRRKEGGRRAEILELSDDEAKLGVAGAPSSSSSASSLRVKGNVTTSSGPVQSKLPFPTLPGRAPPTSRKQPRRSVPVAPRARGVPWTTYSSKKADESETESSEDEDVVRGADGKKLTGLALLAKDQKPSIRKPQQESRRGVVMLGMRDEDRRGGFNPRSRGAGALNGRTQEDRQAIRAARLRSAQDLSRLHRAILQWDPACEDDVPPNVDLTSRPGGAFKSARDYFAAFEPLLVTECWEQVRQAKLESRQDAQILQVDVAGRQSVDDFIDVFCTVAHSQVRDRIFFGETDLVWLRQGPRQIYAKIQSSNRKREHIELTLRCHLGNDVHGAGSGLVGRTRWELVKLANLSTVSREYAALQALEFIDLCGDILDPRPPAALGADARTIEQHVKAYKVNEPQATSTIVGLVGAFVDSRPKVAAPISVGRPTAPGEIPPVAKILLCAPSNAAVDEVAKRLKEGVRLMDGSLYVPKVVRIGADSSIDIAVKDVFIDELVESALSGTKSSAGSSDAQARMQSMRAEIDTLRGERDLKRLEMDSVVSNDFKRGELNLELKKIKSRLFELQQRLDSERDKAQQSRRAMDAEQRKMRLKILSEADVICSTLSGAGHDYMSQLPFDFETVIIDEAAQSVELSSLIPLKYGCTRCILVGDPLQLPPTVISSVASRGGYDRSLFVRVMQRGPQAVHLLSIQYRMHPNISAFPSAAFYQSRLTDGPDMDKKTLQPWHANALFPPYAFYHVQGQEQTGRYHSFTNPIEAATALAMYERLKRDYPSIDFDYRVGIVTPYKGQVGELKRQFRQRFGEDILTKISFNTVDGFQGQEKDIIILSCVRGGSTDKGVGFLADTRRMNVALTRARSSIWILGDSNKLRFNQYWGKLVADAEARSMFRKADANVFRSAAFAPPVVRAAPAPVVKSHAAPLETSSAYDPSLGAAYSRRPGATVVAHPGDLKRPNGAVAAGDASGPVKKPKLEDGEVEERKPALPAGLHALPRRALPGRPAPAPAAGAASGSGASGAPAPPRPTTTVVKKKAPPSLFVPKKRPPPK</sequence>
<protein>
    <recommendedName>
        <fullName evidence="14">AAA+ ATPase domain-containing protein</fullName>
    </recommendedName>
</protein>
<dbReference type="Gene3D" id="3.40.50.300">
    <property type="entry name" value="P-loop containing nucleotide triphosphate hydrolases"/>
    <property type="match status" value="2"/>
</dbReference>
<evidence type="ECO:0000313" key="13">
    <source>
        <dbReference type="Proteomes" id="UP000053890"/>
    </source>
</evidence>
<dbReference type="InterPro" id="IPR027417">
    <property type="entry name" value="P-loop_NTPase"/>
</dbReference>
<gene>
    <name evidence="12" type="ORF">RHOBADRAFT_55149</name>
</gene>
<dbReference type="GO" id="GO:0005694">
    <property type="term" value="C:chromosome"/>
    <property type="evidence" value="ECO:0007669"/>
    <property type="project" value="UniProtKB-ARBA"/>
</dbReference>
<dbReference type="InterPro" id="IPR045055">
    <property type="entry name" value="DNA2/NAM7-like"/>
</dbReference>
<dbReference type="PANTHER" id="PTHR10887">
    <property type="entry name" value="DNA2/NAM7 HELICASE FAMILY"/>
    <property type="match status" value="1"/>
</dbReference>
<evidence type="ECO:0008006" key="14">
    <source>
        <dbReference type="Google" id="ProtNLM"/>
    </source>
</evidence>
<feature type="region of interest" description="Disordered" evidence="7">
    <location>
        <begin position="1"/>
        <end position="21"/>
    </location>
</feature>
<reference evidence="12 13" key="1">
    <citation type="journal article" date="2015" name="Front. Microbiol.">
        <title>Genome sequence of the plant growth promoting endophytic yeast Rhodotorula graminis WP1.</title>
        <authorList>
            <person name="Firrincieli A."/>
            <person name="Otillar R."/>
            <person name="Salamov A."/>
            <person name="Schmutz J."/>
            <person name="Khan Z."/>
            <person name="Redman R.S."/>
            <person name="Fleck N.D."/>
            <person name="Lindquist E."/>
            <person name="Grigoriev I.V."/>
            <person name="Doty S.L."/>
        </authorList>
    </citation>
    <scope>NUCLEOTIDE SEQUENCE [LARGE SCALE GENOMIC DNA]</scope>
    <source>
        <strain evidence="12 13">WP1</strain>
    </source>
</reference>
<dbReference type="FunFam" id="3.40.50.300:FF:000326">
    <property type="entry name" value="P-loop containing nucleoside triphosphate hydrolase"/>
    <property type="match status" value="1"/>
</dbReference>
<feature type="region of interest" description="Disordered" evidence="7">
    <location>
        <begin position="60"/>
        <end position="79"/>
    </location>
</feature>
<dbReference type="GO" id="GO:0006369">
    <property type="term" value="P:termination of RNA polymerase II transcription"/>
    <property type="evidence" value="ECO:0007669"/>
    <property type="project" value="TreeGrafter"/>
</dbReference>
<feature type="domain" description="DNA2/NAM7 helicase helicase" evidence="9">
    <location>
        <begin position="1414"/>
        <end position="1672"/>
    </location>
</feature>
<feature type="region of interest" description="Disordered" evidence="7">
    <location>
        <begin position="1954"/>
        <end position="2055"/>
    </location>
</feature>
<evidence type="ECO:0000259" key="10">
    <source>
        <dbReference type="Pfam" id="PF13087"/>
    </source>
</evidence>
<dbReference type="InterPro" id="IPR056474">
    <property type="entry name" value="SEN1_barrel"/>
</dbReference>
<dbReference type="GO" id="GO:0005524">
    <property type="term" value="F:ATP binding"/>
    <property type="evidence" value="ECO:0007669"/>
    <property type="project" value="UniProtKB-KW"/>
</dbReference>
<dbReference type="InterPro" id="IPR041677">
    <property type="entry name" value="DNA2/NAM7_AAA_11"/>
</dbReference>
<dbReference type="OrthoDB" id="6513042at2759"/>
<evidence type="ECO:0000313" key="12">
    <source>
        <dbReference type="EMBL" id="KPV73400.1"/>
    </source>
</evidence>
<feature type="domain" description="Helicase SEN1 beta-barrel" evidence="11">
    <location>
        <begin position="1265"/>
        <end position="1358"/>
    </location>
</feature>
<proteinExistence type="inferred from homology"/>
<feature type="region of interest" description="Disordered" evidence="7">
    <location>
        <begin position="1162"/>
        <end position="1183"/>
    </location>
</feature>
<evidence type="ECO:0000256" key="5">
    <source>
        <dbReference type="ARBA" id="ARBA00022840"/>
    </source>
</evidence>
<comment type="similarity">
    <text evidence="1">Belongs to the DNA2/NAM7 helicase family.</text>
</comment>
<accession>A0A0P9EIW2</accession>
<dbReference type="Proteomes" id="UP000053890">
    <property type="component" value="Unassembled WGS sequence"/>
</dbReference>
<evidence type="ECO:0000256" key="7">
    <source>
        <dbReference type="SAM" id="MobiDB-lite"/>
    </source>
</evidence>
<feature type="region of interest" description="Disordered" evidence="7">
    <location>
        <begin position="891"/>
        <end position="916"/>
    </location>
</feature>
<dbReference type="Pfam" id="PF13086">
    <property type="entry name" value="AAA_11"/>
    <property type="match status" value="1"/>
</dbReference>
<feature type="compositionally biased region" description="Basic and acidic residues" evidence="7">
    <location>
        <begin position="1979"/>
        <end position="1991"/>
    </location>
</feature>
<dbReference type="Pfam" id="PF13087">
    <property type="entry name" value="AAA_12"/>
    <property type="match status" value="1"/>
</dbReference>
<dbReference type="Pfam" id="PF23576">
    <property type="entry name" value="SEN1_barrel"/>
    <property type="match status" value="1"/>
</dbReference>
<feature type="compositionally biased region" description="Acidic residues" evidence="7">
    <location>
        <begin position="1110"/>
        <end position="1119"/>
    </location>
</feature>
<dbReference type="OMA" id="TYRFFNV"/>
<dbReference type="CDD" id="cd18042">
    <property type="entry name" value="DEXXQc_SETX"/>
    <property type="match status" value="1"/>
</dbReference>
<evidence type="ECO:0000256" key="6">
    <source>
        <dbReference type="SAM" id="Coils"/>
    </source>
</evidence>
<feature type="compositionally biased region" description="Low complexity" evidence="7">
    <location>
        <begin position="1"/>
        <end position="10"/>
    </location>
</feature>
<keyword evidence="5" id="KW-0067">ATP-binding</keyword>
<dbReference type="SUPFAM" id="SSF52540">
    <property type="entry name" value="P-loop containing nucleoside triphosphate hydrolases"/>
    <property type="match status" value="1"/>
</dbReference>
<dbReference type="GO" id="GO:0004386">
    <property type="term" value="F:helicase activity"/>
    <property type="evidence" value="ECO:0007669"/>
    <property type="project" value="UniProtKB-KW"/>
</dbReference>
<feature type="domain" description="DNA2/NAM7 helicase-like C-terminal" evidence="10">
    <location>
        <begin position="1680"/>
        <end position="1876"/>
    </location>
</feature>
<feature type="compositionally biased region" description="Low complexity" evidence="7">
    <location>
        <begin position="1086"/>
        <end position="1098"/>
    </location>
</feature>
<dbReference type="InterPro" id="IPR041679">
    <property type="entry name" value="DNA2/NAM7-like_C"/>
</dbReference>
<feature type="domain" description="Helicase Sen1 N-terminal" evidence="8">
    <location>
        <begin position="125"/>
        <end position="947"/>
    </location>
</feature>